<name>A0A9Q3EM29_9BASI</name>
<feature type="domain" description="Reverse transcriptase" evidence="1">
    <location>
        <begin position="99"/>
        <end position="247"/>
    </location>
</feature>
<organism evidence="2 3">
    <name type="scientific">Austropuccinia psidii MF-1</name>
    <dbReference type="NCBI Taxonomy" id="1389203"/>
    <lineage>
        <taxon>Eukaryota</taxon>
        <taxon>Fungi</taxon>
        <taxon>Dikarya</taxon>
        <taxon>Basidiomycota</taxon>
        <taxon>Pucciniomycotina</taxon>
        <taxon>Pucciniomycetes</taxon>
        <taxon>Pucciniales</taxon>
        <taxon>Sphaerophragmiaceae</taxon>
        <taxon>Austropuccinia</taxon>
    </lineage>
</organism>
<dbReference type="InterPro" id="IPR050951">
    <property type="entry name" value="Retrovirus_Pol_polyprotein"/>
</dbReference>
<evidence type="ECO:0000313" key="2">
    <source>
        <dbReference type="EMBL" id="MBW0521570.1"/>
    </source>
</evidence>
<gene>
    <name evidence="2" type="ORF">O181_061285</name>
</gene>
<keyword evidence="3" id="KW-1185">Reference proteome</keyword>
<accession>A0A9Q3EM29</accession>
<comment type="caution">
    <text evidence="2">The sequence shown here is derived from an EMBL/GenBank/DDBJ whole genome shotgun (WGS) entry which is preliminary data.</text>
</comment>
<dbReference type="InterPro" id="IPR043502">
    <property type="entry name" value="DNA/RNA_pol_sf"/>
</dbReference>
<dbReference type="InterPro" id="IPR000477">
    <property type="entry name" value="RT_dom"/>
</dbReference>
<dbReference type="InterPro" id="IPR043128">
    <property type="entry name" value="Rev_trsase/Diguanyl_cyclase"/>
</dbReference>
<dbReference type="OrthoDB" id="6776860at2759"/>
<evidence type="ECO:0000313" key="3">
    <source>
        <dbReference type="Proteomes" id="UP000765509"/>
    </source>
</evidence>
<dbReference type="Gene3D" id="3.10.10.10">
    <property type="entry name" value="HIV Type 1 Reverse Transcriptase, subunit A, domain 1"/>
    <property type="match status" value="1"/>
</dbReference>
<protein>
    <recommendedName>
        <fullName evidence="1">Reverse transcriptase domain-containing protein</fullName>
    </recommendedName>
</protein>
<evidence type="ECO:0000259" key="1">
    <source>
        <dbReference type="Pfam" id="PF00078"/>
    </source>
</evidence>
<proteinExistence type="predicted"/>
<dbReference type="Pfam" id="PF00078">
    <property type="entry name" value="RVT_1"/>
    <property type="match status" value="1"/>
</dbReference>
<reference evidence="2" key="1">
    <citation type="submission" date="2021-03" db="EMBL/GenBank/DDBJ databases">
        <title>Draft genome sequence of rust myrtle Austropuccinia psidii MF-1, a brazilian biotype.</title>
        <authorList>
            <person name="Quecine M.C."/>
            <person name="Pachon D.M.R."/>
            <person name="Bonatelli M.L."/>
            <person name="Correr F.H."/>
            <person name="Franceschini L.M."/>
            <person name="Leite T.F."/>
            <person name="Margarido G.R.A."/>
            <person name="Almeida C.A."/>
            <person name="Ferrarezi J.A."/>
            <person name="Labate C.A."/>
        </authorList>
    </citation>
    <scope>NUCLEOTIDE SEQUENCE</scope>
    <source>
        <strain evidence="2">MF-1</strain>
    </source>
</reference>
<dbReference type="Proteomes" id="UP000765509">
    <property type="component" value="Unassembled WGS sequence"/>
</dbReference>
<dbReference type="PANTHER" id="PTHR37984:SF5">
    <property type="entry name" value="PROTEIN NYNRIN-LIKE"/>
    <property type="match status" value="1"/>
</dbReference>
<dbReference type="SUPFAM" id="SSF56672">
    <property type="entry name" value="DNA/RNA polymerases"/>
    <property type="match status" value="1"/>
</dbReference>
<dbReference type="Gene3D" id="3.30.70.270">
    <property type="match status" value="1"/>
</dbReference>
<dbReference type="PANTHER" id="PTHR37984">
    <property type="entry name" value="PROTEIN CBG26694"/>
    <property type="match status" value="1"/>
</dbReference>
<sequence length="298" mass="34410">MSHELFDVWYTYKNAFASDNEPLSVIKGHEIDITLNIHRPYPPVSRGPAHPESPRAREALEKNIQDLIQLGALRKVGHNEEVEVTTPIIISWHNDKSKMVGDFREVNTYIVLDRYPIPRIQEALTQFSKANYITSMHALKGFHPRFFTPKAKRLIRISTHCGIYEYPRMPFSIQNSPSNCKRMMNTIFPKELSEGRLIIYIDDIIIFYDSWSLHLERLARLLEKFSGVNIKISLKKCNFGFKELKALIHIVSGLSLSIDKNKVAEVLLKPIPQNKNNDIFSRIFQLLQETPEGFCNSS</sequence>
<dbReference type="CDD" id="cd01647">
    <property type="entry name" value="RT_LTR"/>
    <property type="match status" value="1"/>
</dbReference>
<dbReference type="EMBL" id="AVOT02028930">
    <property type="protein sequence ID" value="MBW0521570.1"/>
    <property type="molecule type" value="Genomic_DNA"/>
</dbReference>
<dbReference type="AlphaFoldDB" id="A0A9Q3EM29"/>